<evidence type="ECO:0000256" key="4">
    <source>
        <dbReference type="ARBA" id="ARBA00022679"/>
    </source>
</evidence>
<evidence type="ECO:0000313" key="6">
    <source>
        <dbReference type="EMBL" id="MET3684042.1"/>
    </source>
</evidence>
<evidence type="ECO:0000256" key="1">
    <source>
        <dbReference type="ARBA" id="ARBA00022490"/>
    </source>
</evidence>
<reference evidence="6 7" key="1">
    <citation type="submission" date="2024-06" db="EMBL/GenBank/DDBJ databases">
        <title>Genomic Encyclopedia of Type Strains, Phase IV (KMG-IV): sequencing the most valuable type-strain genomes for metagenomic binning, comparative biology and taxonomic classification.</title>
        <authorList>
            <person name="Goeker M."/>
        </authorList>
    </citation>
    <scope>NUCLEOTIDE SEQUENCE [LARGE SCALE GENOMIC DNA]</scope>
    <source>
        <strain evidence="6 7">DSM 23520</strain>
    </source>
</reference>
<keyword evidence="1" id="KW-0963">Cytoplasm</keyword>
<keyword evidence="3 6" id="KW-0489">Methyltransferase</keyword>
<name>A0ABV2KWT7_9BACI</name>
<organism evidence="6 7">
    <name type="scientific">Alkalibacillus flavidus</name>
    <dbReference type="NCBI Taxonomy" id="546021"/>
    <lineage>
        <taxon>Bacteria</taxon>
        <taxon>Bacillati</taxon>
        <taxon>Bacillota</taxon>
        <taxon>Bacilli</taxon>
        <taxon>Bacillales</taxon>
        <taxon>Bacillaceae</taxon>
        <taxon>Alkalibacillus</taxon>
    </lineage>
</organism>
<dbReference type="EMBL" id="JBEPMX010000011">
    <property type="protein sequence ID" value="MET3684042.1"/>
    <property type="molecule type" value="Genomic_DNA"/>
</dbReference>
<dbReference type="RefSeq" id="WP_354221017.1">
    <property type="nucleotide sequence ID" value="NZ_JBEPMX010000011.1"/>
</dbReference>
<evidence type="ECO:0000256" key="3">
    <source>
        <dbReference type="ARBA" id="ARBA00022603"/>
    </source>
</evidence>
<dbReference type="GO" id="GO:0052914">
    <property type="term" value="F:16S rRNA (guanine(1207)-N(2))-methyltransferase activity"/>
    <property type="evidence" value="ECO:0007669"/>
    <property type="project" value="UniProtKB-EC"/>
</dbReference>
<sequence length="201" mass="22683">MSEHYFSNSPQSQSRPFHFQTTINQVDLTFHTDDGVFSKKQIDYGTRVLLGQFVMPSVSGDVLDVGCGYGPIGIAVAKQFPEHHIDMVDVNERAVQLAKHNASENQVSQTDVFVNDRLDNLSNNHYAAVITNPPFRAGKSVVLSIIENSYKCLKRQGELWLVVQKKQGAPSLKTKMEEVFRHVEVVKRDKGYYVLKSIKID</sequence>
<dbReference type="SUPFAM" id="SSF53335">
    <property type="entry name" value="S-adenosyl-L-methionine-dependent methyltransferases"/>
    <property type="match status" value="1"/>
</dbReference>
<feature type="domain" description="Methyltransferase small" evidence="5">
    <location>
        <begin position="28"/>
        <end position="196"/>
    </location>
</feature>
<protein>
    <submittedName>
        <fullName evidence="6">16S rRNA (Guanine1207-N2)-methyltransferase</fullName>
        <ecNumber evidence="6">2.1.1.172</ecNumber>
    </submittedName>
</protein>
<dbReference type="Pfam" id="PF05175">
    <property type="entry name" value="MTS"/>
    <property type="match status" value="1"/>
</dbReference>
<dbReference type="InterPro" id="IPR046977">
    <property type="entry name" value="RsmC/RlmG"/>
</dbReference>
<proteinExistence type="predicted"/>
<keyword evidence="2" id="KW-0698">rRNA processing</keyword>
<evidence type="ECO:0000259" key="5">
    <source>
        <dbReference type="Pfam" id="PF05175"/>
    </source>
</evidence>
<dbReference type="Proteomes" id="UP001549167">
    <property type="component" value="Unassembled WGS sequence"/>
</dbReference>
<accession>A0ABV2KWT7</accession>
<dbReference type="PROSITE" id="PS00092">
    <property type="entry name" value="N6_MTASE"/>
    <property type="match status" value="1"/>
</dbReference>
<dbReference type="InterPro" id="IPR007848">
    <property type="entry name" value="Small_mtfrase_dom"/>
</dbReference>
<comment type="caution">
    <text evidence="6">The sequence shown here is derived from an EMBL/GenBank/DDBJ whole genome shotgun (WGS) entry which is preliminary data.</text>
</comment>
<dbReference type="PANTHER" id="PTHR47816">
    <property type="entry name" value="RIBOSOMAL RNA SMALL SUBUNIT METHYLTRANSFERASE C"/>
    <property type="match status" value="1"/>
</dbReference>
<dbReference type="EC" id="2.1.1.172" evidence="6"/>
<dbReference type="PANTHER" id="PTHR47816:SF4">
    <property type="entry name" value="RIBOSOMAL RNA SMALL SUBUNIT METHYLTRANSFERASE C"/>
    <property type="match status" value="1"/>
</dbReference>
<dbReference type="Gene3D" id="3.40.50.150">
    <property type="entry name" value="Vaccinia Virus protein VP39"/>
    <property type="match status" value="1"/>
</dbReference>
<gene>
    <name evidence="6" type="ORF">ABID56_002167</name>
</gene>
<keyword evidence="4 6" id="KW-0808">Transferase</keyword>
<dbReference type="InterPro" id="IPR029063">
    <property type="entry name" value="SAM-dependent_MTases_sf"/>
</dbReference>
<keyword evidence="7" id="KW-1185">Reference proteome</keyword>
<evidence type="ECO:0000313" key="7">
    <source>
        <dbReference type="Proteomes" id="UP001549167"/>
    </source>
</evidence>
<dbReference type="CDD" id="cd02440">
    <property type="entry name" value="AdoMet_MTases"/>
    <property type="match status" value="1"/>
</dbReference>
<dbReference type="InterPro" id="IPR002052">
    <property type="entry name" value="DNA_methylase_N6_adenine_CS"/>
</dbReference>
<evidence type="ECO:0000256" key="2">
    <source>
        <dbReference type="ARBA" id="ARBA00022552"/>
    </source>
</evidence>